<dbReference type="Proteomes" id="UP001321760">
    <property type="component" value="Unassembled WGS sequence"/>
</dbReference>
<keyword evidence="2" id="KW-0472">Membrane</keyword>
<comment type="caution">
    <text evidence="3">The sequence shown here is derived from an EMBL/GenBank/DDBJ whole genome shotgun (WGS) entry which is preliminary data.</text>
</comment>
<accession>A0AAV9GAU3</accession>
<keyword evidence="2" id="KW-0812">Transmembrane</keyword>
<dbReference type="AlphaFoldDB" id="A0AAV9GAU3"/>
<sequence>MWIPELNSRAASLADPAAPPPPYYTNPANTAPYGPVVPTSPSVPAALVGPVAPIAPAAPAIPPASVNSIAATLAAAIAAALTNALPSSSTTIRPPQLPAIPTSPIPGTILAPLPPNDDSPLNMSESTTLKNFLLWAIFLSMPLGMLGMMIFDGHRKYTLHRIRRRRLAEAADYGNNAVAAPSPMNDKAAPSGSHAAEHGNQVDPEKGLYLSGMTGNRRGAVVGVGEVKGKGKGKQVVGGSYKTTPSSGTASADFATFSSSGTTAAVGASRAGSGSGRGSFF</sequence>
<proteinExistence type="predicted"/>
<organism evidence="3 4">
    <name type="scientific">Podospora aff. communis PSN243</name>
    <dbReference type="NCBI Taxonomy" id="3040156"/>
    <lineage>
        <taxon>Eukaryota</taxon>
        <taxon>Fungi</taxon>
        <taxon>Dikarya</taxon>
        <taxon>Ascomycota</taxon>
        <taxon>Pezizomycotina</taxon>
        <taxon>Sordariomycetes</taxon>
        <taxon>Sordariomycetidae</taxon>
        <taxon>Sordariales</taxon>
        <taxon>Podosporaceae</taxon>
        <taxon>Podospora</taxon>
    </lineage>
</organism>
<protein>
    <submittedName>
        <fullName evidence="3">Uncharacterized protein</fullName>
    </submittedName>
</protein>
<feature type="transmembrane region" description="Helical" evidence="2">
    <location>
        <begin position="132"/>
        <end position="151"/>
    </location>
</feature>
<evidence type="ECO:0000256" key="1">
    <source>
        <dbReference type="SAM" id="MobiDB-lite"/>
    </source>
</evidence>
<gene>
    <name evidence="3" type="ORF">QBC34DRAFT_384127</name>
</gene>
<reference evidence="3" key="1">
    <citation type="journal article" date="2023" name="Mol. Phylogenet. Evol.">
        <title>Genome-scale phylogeny and comparative genomics of the fungal order Sordariales.</title>
        <authorList>
            <person name="Hensen N."/>
            <person name="Bonometti L."/>
            <person name="Westerberg I."/>
            <person name="Brannstrom I.O."/>
            <person name="Guillou S."/>
            <person name="Cros-Aarteil S."/>
            <person name="Calhoun S."/>
            <person name="Haridas S."/>
            <person name="Kuo A."/>
            <person name="Mondo S."/>
            <person name="Pangilinan J."/>
            <person name="Riley R."/>
            <person name="LaButti K."/>
            <person name="Andreopoulos B."/>
            <person name="Lipzen A."/>
            <person name="Chen C."/>
            <person name="Yan M."/>
            <person name="Daum C."/>
            <person name="Ng V."/>
            <person name="Clum A."/>
            <person name="Steindorff A."/>
            <person name="Ohm R.A."/>
            <person name="Martin F."/>
            <person name="Silar P."/>
            <person name="Natvig D.O."/>
            <person name="Lalanne C."/>
            <person name="Gautier V."/>
            <person name="Ament-Velasquez S.L."/>
            <person name="Kruys A."/>
            <person name="Hutchinson M.I."/>
            <person name="Powell A.J."/>
            <person name="Barry K."/>
            <person name="Miller A.N."/>
            <person name="Grigoriev I.V."/>
            <person name="Debuchy R."/>
            <person name="Gladieux P."/>
            <person name="Hiltunen Thoren M."/>
            <person name="Johannesson H."/>
        </authorList>
    </citation>
    <scope>NUCLEOTIDE SEQUENCE</scope>
    <source>
        <strain evidence="3">PSN243</strain>
    </source>
</reference>
<evidence type="ECO:0000256" key="2">
    <source>
        <dbReference type="SAM" id="Phobius"/>
    </source>
</evidence>
<dbReference type="EMBL" id="MU865964">
    <property type="protein sequence ID" value="KAK4445553.1"/>
    <property type="molecule type" value="Genomic_DNA"/>
</dbReference>
<feature type="region of interest" description="Disordered" evidence="1">
    <location>
        <begin position="176"/>
        <end position="202"/>
    </location>
</feature>
<name>A0AAV9GAU3_9PEZI</name>
<evidence type="ECO:0000313" key="3">
    <source>
        <dbReference type="EMBL" id="KAK4445553.1"/>
    </source>
</evidence>
<keyword evidence="2" id="KW-1133">Transmembrane helix</keyword>
<reference evidence="3" key="2">
    <citation type="submission" date="2023-05" db="EMBL/GenBank/DDBJ databases">
        <authorList>
            <consortium name="Lawrence Berkeley National Laboratory"/>
            <person name="Steindorff A."/>
            <person name="Hensen N."/>
            <person name="Bonometti L."/>
            <person name="Westerberg I."/>
            <person name="Brannstrom I.O."/>
            <person name="Guillou S."/>
            <person name="Cros-Aarteil S."/>
            <person name="Calhoun S."/>
            <person name="Haridas S."/>
            <person name="Kuo A."/>
            <person name="Mondo S."/>
            <person name="Pangilinan J."/>
            <person name="Riley R."/>
            <person name="Labutti K."/>
            <person name="Andreopoulos B."/>
            <person name="Lipzen A."/>
            <person name="Chen C."/>
            <person name="Yanf M."/>
            <person name="Daum C."/>
            <person name="Ng V."/>
            <person name="Clum A."/>
            <person name="Ohm R."/>
            <person name="Martin F."/>
            <person name="Silar P."/>
            <person name="Natvig D."/>
            <person name="Lalanne C."/>
            <person name="Gautier V."/>
            <person name="Ament-Velasquez S.L."/>
            <person name="Kruys A."/>
            <person name="Hutchinson M.I."/>
            <person name="Powell A.J."/>
            <person name="Barry K."/>
            <person name="Miller A.N."/>
            <person name="Grigoriev I.V."/>
            <person name="Debuchy R."/>
            <person name="Gladieux P."/>
            <person name="Thoren M.H."/>
            <person name="Johannesson H."/>
        </authorList>
    </citation>
    <scope>NUCLEOTIDE SEQUENCE</scope>
    <source>
        <strain evidence="3">PSN243</strain>
    </source>
</reference>
<evidence type="ECO:0000313" key="4">
    <source>
        <dbReference type="Proteomes" id="UP001321760"/>
    </source>
</evidence>
<keyword evidence="4" id="KW-1185">Reference proteome</keyword>